<dbReference type="Gene3D" id="3.30.300.20">
    <property type="match status" value="1"/>
</dbReference>
<feature type="domain" description="Serine aminopeptidase S33" evidence="1">
    <location>
        <begin position="41"/>
        <end position="132"/>
    </location>
</feature>
<keyword evidence="3" id="KW-1185">Reference proteome</keyword>
<dbReference type="PANTHER" id="PTHR39624:SF2">
    <property type="entry name" value="OSMC-LIKE PROTEIN"/>
    <property type="match status" value="1"/>
</dbReference>
<reference evidence="3" key="1">
    <citation type="submission" date="2017-05" db="EMBL/GenBank/DDBJ databases">
        <authorList>
            <person name="Lin X."/>
        </authorList>
    </citation>
    <scope>NUCLEOTIDE SEQUENCE [LARGE SCALE GENOMIC DNA]</scope>
    <source>
        <strain evidence="3">JLT2012</strain>
    </source>
</reference>
<dbReference type="InterPro" id="IPR003718">
    <property type="entry name" value="OsmC/Ohr_fam"/>
</dbReference>
<dbReference type="RefSeq" id="WP_088713260.1">
    <property type="nucleotide sequence ID" value="NZ_NFZT01000001.1"/>
</dbReference>
<dbReference type="InterPro" id="IPR036102">
    <property type="entry name" value="OsmC/Ohrsf"/>
</dbReference>
<dbReference type="Gene3D" id="3.40.50.1820">
    <property type="entry name" value="alpha/beta hydrolase"/>
    <property type="match status" value="1"/>
</dbReference>
<dbReference type="Pfam" id="PF12146">
    <property type="entry name" value="Hydrolase_4"/>
    <property type="match status" value="1"/>
</dbReference>
<dbReference type="AlphaFoldDB" id="A0A219B841"/>
<dbReference type="PANTHER" id="PTHR39624">
    <property type="entry name" value="PROTEIN INVOLVED IN RIMO-MEDIATED BETA-METHYLTHIOLATION OF RIBOSOMAL PROTEIN S12 YCAO"/>
    <property type="match status" value="1"/>
</dbReference>
<evidence type="ECO:0000313" key="3">
    <source>
        <dbReference type="Proteomes" id="UP000198462"/>
    </source>
</evidence>
<dbReference type="InterPro" id="IPR015946">
    <property type="entry name" value="KH_dom-like_a/b"/>
</dbReference>
<evidence type="ECO:0000259" key="1">
    <source>
        <dbReference type="Pfam" id="PF12146"/>
    </source>
</evidence>
<dbReference type="InterPro" id="IPR029058">
    <property type="entry name" value="AB_hydrolase_fold"/>
</dbReference>
<dbReference type="InterPro" id="IPR022742">
    <property type="entry name" value="Hydrolase_4"/>
</dbReference>
<dbReference type="EMBL" id="NFZT01000001">
    <property type="protein sequence ID" value="OWV34560.1"/>
    <property type="molecule type" value="Genomic_DNA"/>
</dbReference>
<keyword evidence="2" id="KW-0378">Hydrolase</keyword>
<name>A0A219B841_9SPHN</name>
<evidence type="ECO:0000313" key="2">
    <source>
        <dbReference type="EMBL" id="OWV34560.1"/>
    </source>
</evidence>
<accession>A0A219B841</accession>
<dbReference type="Pfam" id="PF02566">
    <property type="entry name" value="OsmC"/>
    <property type="match status" value="1"/>
</dbReference>
<proteinExistence type="predicted"/>
<dbReference type="GO" id="GO:0016787">
    <property type="term" value="F:hydrolase activity"/>
    <property type="evidence" value="ECO:0007669"/>
    <property type="project" value="UniProtKB-KW"/>
</dbReference>
<protein>
    <submittedName>
        <fullName evidence="2">Hydrolase</fullName>
    </submittedName>
</protein>
<dbReference type="SUPFAM" id="SSF82784">
    <property type="entry name" value="OsmC-like"/>
    <property type="match status" value="1"/>
</dbReference>
<dbReference type="Proteomes" id="UP000198462">
    <property type="component" value="Unassembled WGS sequence"/>
</dbReference>
<comment type="caution">
    <text evidence="2">The sequence shown here is derived from an EMBL/GenBank/DDBJ whole genome shotgun (WGS) entry which is preliminary data.</text>
</comment>
<sequence>MATERIEFENADGVKLAGALELPPGRVRGAALFAHCFTCTKQSRAATRITRALARIGIATLRFDFTGLGGSDGDFANGGFASDVADVVSAAGYLERRFGDGVLLVGHSLGGAAVLAAAHHVPRVHAVATIGAPSDVPHVLEQFRGDLEAIERDGEGEVEIAGRPFRVGRKFIQSVRGADVLSAVGSLKMPLLIMHSPVDEVVGVDHARQLYEAAFHPKSFVSLDDADHLMVKDRDAHYAAGVIAAWAERYLPEAAIEAPDEGVLVEMGHGKFGTQVYAGSHAFVADEPKKVGGEDLGPTPYDLLLSALGTCTVMTMKMYADRKGYDVTALSVQLTHDSHHEEDCEHILNDKDAQIQAIWKTIKVDGDLSDEEREKIVAIAEKCPVNRTLTGHLHIHSR</sequence>
<gene>
    <name evidence="2" type="ORF">B5C34_00700</name>
</gene>
<organism evidence="2 3">
    <name type="scientific">Pacificimonas flava</name>
    <dbReference type="NCBI Taxonomy" id="1234595"/>
    <lineage>
        <taxon>Bacteria</taxon>
        <taxon>Pseudomonadati</taxon>
        <taxon>Pseudomonadota</taxon>
        <taxon>Alphaproteobacteria</taxon>
        <taxon>Sphingomonadales</taxon>
        <taxon>Sphingosinicellaceae</taxon>
        <taxon>Pacificimonas</taxon>
    </lineage>
</organism>
<dbReference type="OrthoDB" id="9789573at2"/>
<dbReference type="SUPFAM" id="SSF53474">
    <property type="entry name" value="alpha/beta-Hydrolases"/>
    <property type="match status" value="1"/>
</dbReference>